<accession>A0ABU5DSK0</accession>
<feature type="signal peptide" evidence="1">
    <location>
        <begin position="1"/>
        <end position="22"/>
    </location>
</feature>
<dbReference type="EMBL" id="JAXCLA010000012">
    <property type="protein sequence ID" value="MDY0748788.1"/>
    <property type="molecule type" value="Genomic_DNA"/>
</dbReference>
<name>A0ABU5DSK0_9BURK</name>
<evidence type="ECO:0000256" key="1">
    <source>
        <dbReference type="SAM" id="SignalP"/>
    </source>
</evidence>
<gene>
    <name evidence="2" type="ORF">SNE35_30095</name>
</gene>
<reference evidence="2 3" key="1">
    <citation type="submission" date="2023-11" db="EMBL/GenBank/DDBJ databases">
        <title>Paucibacter sp. nov., isolated from fresh soil in Korea.</title>
        <authorList>
            <person name="Le N.T.T."/>
        </authorList>
    </citation>
    <scope>NUCLEOTIDE SEQUENCE [LARGE SCALE GENOMIC DNA]</scope>
    <source>
        <strain evidence="2 3">R3-3</strain>
    </source>
</reference>
<feature type="chain" id="PRO_5046786640" evidence="1">
    <location>
        <begin position="23"/>
        <end position="123"/>
    </location>
</feature>
<keyword evidence="3" id="KW-1185">Reference proteome</keyword>
<dbReference type="RefSeq" id="WP_320426759.1">
    <property type="nucleotide sequence ID" value="NZ_JAXCLA010000012.1"/>
</dbReference>
<comment type="caution">
    <text evidence="2">The sequence shown here is derived from an EMBL/GenBank/DDBJ whole genome shotgun (WGS) entry which is preliminary data.</text>
</comment>
<dbReference type="Proteomes" id="UP001285263">
    <property type="component" value="Unassembled WGS sequence"/>
</dbReference>
<evidence type="ECO:0000313" key="2">
    <source>
        <dbReference type="EMBL" id="MDY0748788.1"/>
    </source>
</evidence>
<protein>
    <submittedName>
        <fullName evidence="2">Uncharacterized protein</fullName>
    </submittedName>
</protein>
<organism evidence="2 3">
    <name type="scientific">Roseateles agri</name>
    <dbReference type="NCBI Taxonomy" id="3098619"/>
    <lineage>
        <taxon>Bacteria</taxon>
        <taxon>Pseudomonadati</taxon>
        <taxon>Pseudomonadota</taxon>
        <taxon>Betaproteobacteria</taxon>
        <taxon>Burkholderiales</taxon>
        <taxon>Sphaerotilaceae</taxon>
        <taxon>Roseateles</taxon>
    </lineage>
</organism>
<evidence type="ECO:0000313" key="3">
    <source>
        <dbReference type="Proteomes" id="UP001285263"/>
    </source>
</evidence>
<proteinExistence type="predicted"/>
<sequence length="123" mass="13348">MITSKQLLICCAALLSGAAAHAADDNGYPTSDRVLYVQECMAAHPGHYYEMVSKCSCAIDSIAAQVPYDDYIHMTTVVNAMTIGGERGGTLRDNESIKPEIKRYRDLNAKAQKGCFIGMEGPK</sequence>
<keyword evidence="1" id="KW-0732">Signal</keyword>